<evidence type="ECO:0000256" key="1">
    <source>
        <dbReference type="SAM" id="MobiDB-lite"/>
    </source>
</evidence>
<sequence length="775" mass="83807">MPFNDQGPPDHMIIVQSNPNPASASDVTWSLLAVKPYNYSPWDFSPMQCNVDPKTGVFTMMSYFNTTESILNVTSVPNPQQPLPGGVQYTPSTDTWSKFTLSSDYKWKDDGDTFDLFQWPNTTTLYQANIGVGASQNMVNIGYLSEDGSNQFVNSESWGLDPLVYGYPVNVVFGKDALYQFGTFVANNKTGALNTMLTRIPIGDDYLFQPENRTIINATSISACDTASLTAKFFNDTLYIICHMDAWFPFEVSLFYYRDGPNRDKAVSEPVVLAGSEVYSSLMQPIGGGNGHTPFAYLTSIVNVIGVTLRPGVLGTFEQLDIVVNITDPFGYNDHGPTKKNYVGAIVGGTLAGVFLLMVLILYRPAKRRWPRWKARLREKIIAMVSEDREEDTQEYPLQDMDKDAAKIEAQDADENTEDQGKILVTSEADLEGAVDLANIHSTDYGYLAEVGLEHHPRPAVVTSFSEAYHGDSDSTISGDGPGPSISSATSEVDAGVPLISVARLTSAATDSVLTTSQARLPPSQQHVISATNSDRAETLSTSTPLSAMALTPQTTGVSSSASSASYTYTRAHDTHLAPSSQHQPYLSPAPPVSTPSPLSIVSTASTTKLYREANPTDMVGDRSKAFLEDNFGQDDLDEELPRYRRRLSSLPGSSLPIPSAPPAFPTMPSLPFLTEPSAPPLDDFGADETDLETTSTVLDNSSQISPRDCMEPDQDPCENLEDHSQNDGGTVVNVEEAAPARAAAATVVTSHGSEASEVSTRNSESDNGGATTRT</sequence>
<feature type="region of interest" description="Disordered" evidence="1">
    <location>
        <begin position="516"/>
        <end position="537"/>
    </location>
</feature>
<keyword evidence="2" id="KW-0812">Transmembrane</keyword>
<protein>
    <submittedName>
        <fullName evidence="3">Uncharacterized protein</fullName>
    </submittedName>
</protein>
<keyword evidence="2" id="KW-0472">Membrane</keyword>
<dbReference type="EMBL" id="JAABOA010000269">
    <property type="protein sequence ID" value="KAF9585034.1"/>
    <property type="molecule type" value="Genomic_DNA"/>
</dbReference>
<feature type="compositionally biased region" description="Polar residues" evidence="1">
    <location>
        <begin position="693"/>
        <end position="706"/>
    </location>
</feature>
<evidence type="ECO:0000313" key="3">
    <source>
        <dbReference type="EMBL" id="KAF9585034.1"/>
    </source>
</evidence>
<feature type="compositionally biased region" description="Polar residues" evidence="1">
    <location>
        <begin position="751"/>
        <end position="775"/>
    </location>
</feature>
<feature type="transmembrane region" description="Helical" evidence="2">
    <location>
        <begin position="342"/>
        <end position="363"/>
    </location>
</feature>
<keyword evidence="2" id="KW-1133">Transmembrane helix</keyword>
<feature type="region of interest" description="Disordered" evidence="1">
    <location>
        <begin position="579"/>
        <end position="598"/>
    </location>
</feature>
<proteinExistence type="predicted"/>
<accession>A0A9P6G0X5</accession>
<dbReference type="OrthoDB" id="2416413at2759"/>
<gene>
    <name evidence="3" type="ORF">BGW38_004163</name>
</gene>
<reference evidence="3" key="1">
    <citation type="journal article" date="2020" name="Fungal Divers.">
        <title>Resolving the Mortierellaceae phylogeny through synthesis of multi-gene phylogenetics and phylogenomics.</title>
        <authorList>
            <person name="Vandepol N."/>
            <person name="Liber J."/>
            <person name="Desiro A."/>
            <person name="Na H."/>
            <person name="Kennedy M."/>
            <person name="Barry K."/>
            <person name="Grigoriev I.V."/>
            <person name="Miller A.N."/>
            <person name="O'Donnell K."/>
            <person name="Stajich J.E."/>
            <person name="Bonito G."/>
        </authorList>
    </citation>
    <scope>NUCLEOTIDE SEQUENCE</scope>
    <source>
        <strain evidence="3">KOD1015</strain>
    </source>
</reference>
<comment type="caution">
    <text evidence="3">The sequence shown here is derived from an EMBL/GenBank/DDBJ whole genome shotgun (WGS) entry which is preliminary data.</text>
</comment>
<organism evidence="3 4">
    <name type="scientific">Lunasporangiospora selenospora</name>
    <dbReference type="NCBI Taxonomy" id="979761"/>
    <lineage>
        <taxon>Eukaryota</taxon>
        <taxon>Fungi</taxon>
        <taxon>Fungi incertae sedis</taxon>
        <taxon>Mucoromycota</taxon>
        <taxon>Mortierellomycotina</taxon>
        <taxon>Mortierellomycetes</taxon>
        <taxon>Mortierellales</taxon>
        <taxon>Mortierellaceae</taxon>
        <taxon>Lunasporangiospora</taxon>
    </lineage>
</organism>
<feature type="region of interest" description="Disordered" evidence="1">
    <location>
        <begin position="650"/>
        <end position="775"/>
    </location>
</feature>
<dbReference type="AlphaFoldDB" id="A0A9P6G0X5"/>
<dbReference type="Proteomes" id="UP000780801">
    <property type="component" value="Unassembled WGS sequence"/>
</dbReference>
<evidence type="ECO:0000313" key="4">
    <source>
        <dbReference type="Proteomes" id="UP000780801"/>
    </source>
</evidence>
<keyword evidence="4" id="KW-1185">Reference proteome</keyword>
<name>A0A9P6G0X5_9FUNG</name>
<evidence type="ECO:0000256" key="2">
    <source>
        <dbReference type="SAM" id="Phobius"/>
    </source>
</evidence>
<feature type="compositionally biased region" description="Low complexity" evidence="1">
    <location>
        <begin position="732"/>
        <end position="750"/>
    </location>
</feature>